<keyword evidence="4 13" id="KW-0812">Transmembrane</keyword>
<dbReference type="OrthoDB" id="6485510at2759"/>
<dbReference type="Gramene" id="Pp3c19_15780V3.3">
    <property type="protein sequence ID" value="Pp3c19_15780V3.3"/>
    <property type="gene ID" value="Pp3c19_15780"/>
</dbReference>
<keyword evidence="3" id="KW-0444">Lipid biosynthesis</keyword>
<proteinExistence type="inferred from homology"/>
<evidence type="ECO:0000256" key="13">
    <source>
        <dbReference type="SAM" id="Phobius"/>
    </source>
</evidence>
<keyword evidence="6" id="KW-0752">Steroid biosynthesis</keyword>
<dbReference type="GeneID" id="112272867"/>
<evidence type="ECO:0000256" key="7">
    <source>
        <dbReference type="ARBA" id="ARBA00022989"/>
    </source>
</evidence>
<evidence type="ECO:0000256" key="5">
    <source>
        <dbReference type="ARBA" id="ARBA00022824"/>
    </source>
</evidence>
<evidence type="ECO:0000256" key="1">
    <source>
        <dbReference type="ARBA" id="ARBA00004477"/>
    </source>
</evidence>
<reference evidence="14 16" key="1">
    <citation type="journal article" date="2008" name="Science">
        <title>The Physcomitrella genome reveals evolutionary insights into the conquest of land by plants.</title>
        <authorList>
            <person name="Rensing S."/>
            <person name="Lang D."/>
            <person name="Zimmer A."/>
            <person name="Terry A."/>
            <person name="Salamov A."/>
            <person name="Shapiro H."/>
            <person name="Nishiyama T."/>
            <person name="Perroud P.-F."/>
            <person name="Lindquist E."/>
            <person name="Kamisugi Y."/>
            <person name="Tanahashi T."/>
            <person name="Sakakibara K."/>
            <person name="Fujita T."/>
            <person name="Oishi K."/>
            <person name="Shin-I T."/>
            <person name="Kuroki Y."/>
            <person name="Toyoda A."/>
            <person name="Suzuki Y."/>
            <person name="Hashimoto A."/>
            <person name="Yamaguchi K."/>
            <person name="Sugano A."/>
            <person name="Kohara Y."/>
            <person name="Fujiyama A."/>
            <person name="Anterola A."/>
            <person name="Aoki S."/>
            <person name="Ashton N."/>
            <person name="Barbazuk W.B."/>
            <person name="Barker E."/>
            <person name="Bennetzen J."/>
            <person name="Bezanilla M."/>
            <person name="Blankenship R."/>
            <person name="Cho S.H."/>
            <person name="Dutcher S."/>
            <person name="Estelle M."/>
            <person name="Fawcett J.A."/>
            <person name="Gundlach H."/>
            <person name="Hanada K."/>
            <person name="Heyl A."/>
            <person name="Hicks K.A."/>
            <person name="Hugh J."/>
            <person name="Lohr M."/>
            <person name="Mayer K."/>
            <person name="Melkozernov A."/>
            <person name="Murata T."/>
            <person name="Nelson D."/>
            <person name="Pils B."/>
            <person name="Prigge M."/>
            <person name="Reiss B."/>
            <person name="Renner T."/>
            <person name="Rombauts S."/>
            <person name="Rushton P."/>
            <person name="Sanderfoot A."/>
            <person name="Schween G."/>
            <person name="Shiu S.-H."/>
            <person name="Stueber K."/>
            <person name="Theodoulou F.L."/>
            <person name="Tu H."/>
            <person name="Van de Peer Y."/>
            <person name="Verrier P.J."/>
            <person name="Waters E."/>
            <person name="Wood A."/>
            <person name="Yang L."/>
            <person name="Cove D."/>
            <person name="Cuming A."/>
            <person name="Hasebe M."/>
            <person name="Lucas S."/>
            <person name="Mishler D.B."/>
            <person name="Reski R."/>
            <person name="Grigoriev I."/>
            <person name="Quatrano R.S."/>
            <person name="Boore J.L."/>
        </authorList>
    </citation>
    <scope>NUCLEOTIDE SEQUENCE [LARGE SCALE GENOMIC DNA]</scope>
    <source>
        <strain evidence="15 16">cv. Gransden 2004</strain>
    </source>
</reference>
<dbReference type="GO" id="GO:2000012">
    <property type="term" value="P:regulation of auxin polar transport"/>
    <property type="evidence" value="ECO:0007669"/>
    <property type="project" value="EnsemblPlants"/>
</dbReference>
<evidence type="ECO:0000256" key="3">
    <source>
        <dbReference type="ARBA" id="ARBA00022516"/>
    </source>
</evidence>
<evidence type="ECO:0000313" key="15">
    <source>
        <dbReference type="EnsemblPlants" id="Pp3c19_15780V3.1"/>
    </source>
</evidence>
<comment type="similarity">
    <text evidence="2">Belongs to the ERG28 family.</text>
</comment>
<dbReference type="EnsemblPlants" id="Pp3c19_15780V3.3">
    <property type="protein sequence ID" value="Pp3c19_15780V3.3"/>
    <property type="gene ID" value="Pp3c19_15780"/>
</dbReference>
<dbReference type="GO" id="GO:0005783">
    <property type="term" value="C:endoplasmic reticulum"/>
    <property type="evidence" value="ECO:0000318"/>
    <property type="project" value="GO_Central"/>
</dbReference>
<keyword evidence="5" id="KW-0256">Endoplasmic reticulum</keyword>
<evidence type="ECO:0000256" key="4">
    <source>
        <dbReference type="ARBA" id="ARBA00022692"/>
    </source>
</evidence>
<reference evidence="14 16" key="2">
    <citation type="journal article" date="2018" name="Plant J.">
        <title>The Physcomitrella patens chromosome-scale assembly reveals moss genome structure and evolution.</title>
        <authorList>
            <person name="Lang D."/>
            <person name="Ullrich K.K."/>
            <person name="Murat F."/>
            <person name="Fuchs J."/>
            <person name="Jenkins J."/>
            <person name="Haas F.B."/>
            <person name="Piednoel M."/>
            <person name="Gundlach H."/>
            <person name="Van Bel M."/>
            <person name="Meyberg R."/>
            <person name="Vives C."/>
            <person name="Morata J."/>
            <person name="Symeonidi A."/>
            <person name="Hiss M."/>
            <person name="Muchero W."/>
            <person name="Kamisugi Y."/>
            <person name="Saleh O."/>
            <person name="Blanc G."/>
            <person name="Decker E.L."/>
            <person name="van Gessel N."/>
            <person name="Grimwood J."/>
            <person name="Hayes R.D."/>
            <person name="Graham S.W."/>
            <person name="Gunter L.E."/>
            <person name="McDaniel S.F."/>
            <person name="Hoernstein S.N.W."/>
            <person name="Larsson A."/>
            <person name="Li F.W."/>
            <person name="Perroud P.F."/>
            <person name="Phillips J."/>
            <person name="Ranjan P."/>
            <person name="Rokshar D.S."/>
            <person name="Rothfels C.J."/>
            <person name="Schneider L."/>
            <person name="Shu S."/>
            <person name="Stevenson D.W."/>
            <person name="Thummler F."/>
            <person name="Tillich M."/>
            <person name="Villarreal Aguilar J.C."/>
            <person name="Widiez T."/>
            <person name="Wong G.K."/>
            <person name="Wymore A."/>
            <person name="Zhang Y."/>
            <person name="Zimmer A.D."/>
            <person name="Quatrano R.S."/>
            <person name="Mayer K.F.X."/>
            <person name="Goodstein D."/>
            <person name="Casacuberta J.M."/>
            <person name="Vandepoele K."/>
            <person name="Reski R."/>
            <person name="Cuming A.C."/>
            <person name="Tuskan G.A."/>
            <person name="Maumus F."/>
            <person name="Salse J."/>
            <person name="Schmutz J."/>
            <person name="Rensing S.A."/>
        </authorList>
    </citation>
    <scope>NUCLEOTIDE SEQUENCE [LARGE SCALE GENOMIC DNA]</scope>
    <source>
        <strain evidence="15 16">cv. Gransden 2004</strain>
    </source>
</reference>
<dbReference type="Gramene" id="Pp3c19_15780V3.1">
    <property type="protein sequence ID" value="Pp3c19_15780V3.1"/>
    <property type="gene ID" value="Pp3c19_15780"/>
</dbReference>
<feature type="transmembrane region" description="Helical" evidence="13">
    <location>
        <begin position="6"/>
        <end position="27"/>
    </location>
</feature>
<dbReference type="EMBL" id="ABEU02000019">
    <property type="protein sequence ID" value="PNR34362.1"/>
    <property type="molecule type" value="Genomic_DNA"/>
</dbReference>
<sequence length="131" mass="15088">MESLSIWLLFVGFCRLSAVYFGFFNVWALRVAVFSKLKTMQDVHGRTFGVWTLLTCLLCVMTAFNLDNEALYLVTFLSFVFALGYFLIECFIYQTMAVKNVASLFFFAGGSIIWMSIEWNKHHGLGVQYQD</sequence>
<evidence type="ECO:0000256" key="10">
    <source>
        <dbReference type="ARBA" id="ARBA00023136"/>
    </source>
</evidence>
<dbReference type="RefSeq" id="XP_024356801.1">
    <property type="nucleotide sequence ID" value="XM_024501033.2"/>
</dbReference>
<feature type="transmembrane region" description="Helical" evidence="13">
    <location>
        <begin position="100"/>
        <end position="117"/>
    </location>
</feature>
<dbReference type="AlphaFoldDB" id="A9RPC7"/>
<organism evidence="14">
    <name type="scientific">Physcomitrium patens</name>
    <name type="common">Spreading-leaved earth moss</name>
    <name type="synonym">Physcomitrella patens</name>
    <dbReference type="NCBI Taxonomy" id="3218"/>
    <lineage>
        <taxon>Eukaryota</taxon>
        <taxon>Viridiplantae</taxon>
        <taxon>Streptophyta</taxon>
        <taxon>Embryophyta</taxon>
        <taxon>Bryophyta</taxon>
        <taxon>Bryophytina</taxon>
        <taxon>Bryopsida</taxon>
        <taxon>Funariidae</taxon>
        <taxon>Funariales</taxon>
        <taxon>Funariaceae</taxon>
        <taxon>Physcomitrium</taxon>
    </lineage>
</organism>
<evidence type="ECO:0000256" key="6">
    <source>
        <dbReference type="ARBA" id="ARBA00022955"/>
    </source>
</evidence>
<evidence type="ECO:0000256" key="8">
    <source>
        <dbReference type="ARBA" id="ARBA00023011"/>
    </source>
</evidence>
<evidence type="ECO:0000256" key="12">
    <source>
        <dbReference type="ARBA" id="ARBA00023221"/>
    </source>
</evidence>
<keyword evidence="8" id="KW-0756">Sterol biosynthesis</keyword>
<dbReference type="GO" id="GO:0030674">
    <property type="term" value="F:protein-macromolecule adaptor activity"/>
    <property type="evidence" value="ECO:0000318"/>
    <property type="project" value="GO_Central"/>
</dbReference>
<dbReference type="InterPro" id="IPR005352">
    <property type="entry name" value="Erg28"/>
</dbReference>
<dbReference type="Pfam" id="PF03694">
    <property type="entry name" value="Erg28"/>
    <property type="match status" value="1"/>
</dbReference>
<dbReference type="EnsemblPlants" id="Pp3c19_15780V3.1">
    <property type="protein sequence ID" value="Pp3c19_15780V3.1"/>
    <property type="gene ID" value="Pp3c19_15780"/>
</dbReference>
<dbReference type="Proteomes" id="UP000006727">
    <property type="component" value="Chromosome 19"/>
</dbReference>
<dbReference type="GO" id="GO:0016126">
    <property type="term" value="P:sterol biosynthetic process"/>
    <property type="evidence" value="ECO:0007669"/>
    <property type="project" value="UniProtKB-KW"/>
</dbReference>
<evidence type="ECO:0000256" key="11">
    <source>
        <dbReference type="ARBA" id="ARBA00023166"/>
    </source>
</evidence>
<name>A9RPC7_PHYPA</name>
<keyword evidence="12" id="KW-0753">Steroid metabolism</keyword>
<keyword evidence="11" id="KW-1207">Sterol metabolism</keyword>
<dbReference type="PANTHER" id="PTHR15451:SF19">
    <property type="entry name" value="ERGOSTEROL BIOSYNTHETIC PROTEIN 28 HOMOLOG"/>
    <property type="match status" value="1"/>
</dbReference>
<dbReference type="GO" id="GO:0005789">
    <property type="term" value="C:endoplasmic reticulum membrane"/>
    <property type="evidence" value="ECO:0007669"/>
    <property type="project" value="UniProtKB-SubCell"/>
</dbReference>
<feature type="transmembrane region" description="Helical" evidence="13">
    <location>
        <begin position="70"/>
        <end position="88"/>
    </location>
</feature>
<evidence type="ECO:0000256" key="9">
    <source>
        <dbReference type="ARBA" id="ARBA00023098"/>
    </source>
</evidence>
<dbReference type="PaxDb" id="3218-PP1S20_113V6.1"/>
<comment type="subcellular location">
    <subcellularLocation>
        <location evidence="1">Endoplasmic reticulum membrane</location>
        <topology evidence="1">Multi-pass membrane protein</topology>
    </subcellularLocation>
</comment>
<dbReference type="PANTHER" id="PTHR15451">
    <property type="entry name" value="ERGOSTEROL BIOSYNTHETIC PROTEIN 28-RELATED"/>
    <property type="match status" value="1"/>
</dbReference>
<reference evidence="15" key="3">
    <citation type="submission" date="2020-12" db="UniProtKB">
        <authorList>
            <consortium name="EnsemblPlants"/>
        </authorList>
    </citation>
    <scope>IDENTIFICATION</scope>
</reference>
<keyword evidence="16" id="KW-1185">Reference proteome</keyword>
<keyword evidence="7 13" id="KW-1133">Transmembrane helix</keyword>
<protein>
    <recommendedName>
        <fullName evidence="17">Ergosterol biosynthetic protein 28</fullName>
    </recommendedName>
</protein>
<dbReference type="STRING" id="3218.A9RPC7"/>
<dbReference type="eggNOG" id="KOG3455">
    <property type="taxonomic scope" value="Eukaryota"/>
</dbReference>
<keyword evidence="9" id="KW-0443">Lipid metabolism</keyword>
<keyword evidence="10 13" id="KW-0472">Membrane</keyword>
<evidence type="ECO:0000256" key="2">
    <source>
        <dbReference type="ARBA" id="ARBA00005377"/>
    </source>
</evidence>
<feature type="transmembrane region" description="Helical" evidence="13">
    <location>
        <begin position="48"/>
        <end position="64"/>
    </location>
</feature>
<evidence type="ECO:0000313" key="16">
    <source>
        <dbReference type="Proteomes" id="UP000006727"/>
    </source>
</evidence>
<gene>
    <name evidence="15" type="primary">LOC112272867</name>
    <name evidence="14" type="ORF">PHYPA_024179</name>
</gene>
<accession>A9RPC7</accession>
<evidence type="ECO:0000313" key="14">
    <source>
        <dbReference type="EMBL" id="PNR34362.1"/>
    </source>
</evidence>
<evidence type="ECO:0008006" key="17">
    <source>
        <dbReference type="Google" id="ProtNLM"/>
    </source>
</evidence>